<dbReference type="EMBL" id="JACHGW010000002">
    <property type="protein sequence ID" value="MBB6050237.1"/>
    <property type="molecule type" value="Genomic_DNA"/>
</dbReference>
<gene>
    <name evidence="5" type="ORF">HNQ39_002028</name>
</gene>
<dbReference type="RefSeq" id="WP_184194810.1">
    <property type="nucleotide sequence ID" value="NZ_JACHGW010000002.1"/>
</dbReference>
<feature type="transmembrane region" description="Helical" evidence="4">
    <location>
        <begin position="7"/>
        <end position="30"/>
    </location>
</feature>
<proteinExistence type="predicted"/>
<comment type="caution">
    <text evidence="5">The sequence shown here is derived from an EMBL/GenBank/DDBJ whole genome shotgun (WGS) entry which is preliminary data.</text>
</comment>
<evidence type="ECO:0000256" key="4">
    <source>
        <dbReference type="SAM" id="Phobius"/>
    </source>
</evidence>
<dbReference type="PANTHER" id="PTHR24171">
    <property type="entry name" value="ANKYRIN REPEAT DOMAIN-CONTAINING PROTEIN 39-RELATED"/>
    <property type="match status" value="1"/>
</dbReference>
<feature type="repeat" description="ANK" evidence="3">
    <location>
        <begin position="114"/>
        <end position="146"/>
    </location>
</feature>
<evidence type="ECO:0000313" key="6">
    <source>
        <dbReference type="Proteomes" id="UP000520814"/>
    </source>
</evidence>
<dbReference type="AlphaFoldDB" id="A0A7W9W747"/>
<dbReference type="PROSITE" id="PS50297">
    <property type="entry name" value="ANK_REP_REGION"/>
    <property type="match status" value="1"/>
</dbReference>
<accession>A0A7W9W747</accession>
<keyword evidence="4" id="KW-1133">Transmembrane helix</keyword>
<dbReference type="InterPro" id="IPR002110">
    <property type="entry name" value="Ankyrin_rpt"/>
</dbReference>
<keyword evidence="4" id="KW-0812">Transmembrane</keyword>
<name>A0A7W9W747_ARMRO</name>
<dbReference type="Pfam" id="PF12796">
    <property type="entry name" value="Ank_2"/>
    <property type="match status" value="1"/>
</dbReference>
<evidence type="ECO:0000256" key="1">
    <source>
        <dbReference type="ARBA" id="ARBA00022737"/>
    </source>
</evidence>
<keyword evidence="6" id="KW-1185">Reference proteome</keyword>
<dbReference type="SMART" id="SM00248">
    <property type="entry name" value="ANK"/>
    <property type="match status" value="4"/>
</dbReference>
<evidence type="ECO:0000313" key="5">
    <source>
        <dbReference type="EMBL" id="MBB6050237.1"/>
    </source>
</evidence>
<dbReference type="Proteomes" id="UP000520814">
    <property type="component" value="Unassembled WGS sequence"/>
</dbReference>
<evidence type="ECO:0000256" key="3">
    <source>
        <dbReference type="PROSITE-ProRule" id="PRU00023"/>
    </source>
</evidence>
<reference evidence="5 6" key="1">
    <citation type="submission" date="2020-08" db="EMBL/GenBank/DDBJ databases">
        <title>Genomic Encyclopedia of Type Strains, Phase IV (KMG-IV): sequencing the most valuable type-strain genomes for metagenomic binning, comparative biology and taxonomic classification.</title>
        <authorList>
            <person name="Goeker M."/>
        </authorList>
    </citation>
    <scope>NUCLEOTIDE SEQUENCE [LARGE SCALE GENOMIC DNA]</scope>
    <source>
        <strain evidence="5 6">DSM 23562</strain>
    </source>
</reference>
<sequence>MNPVAKVFLIVVSVVLGLAGICFIGLSALFGNPVTRPRYPAYDALMAAVDKHDAKQVRQLLAQGTDPNKFPDDPDSIQAEADYSVLNCAVDEGNEAVVKALLDYHADPNQGDGWHESPLAAAAAKNNLPMMRLLIQRGARVNDTSNGSGALWRAAMDGKTEAVAFLLAQGANPQTKAWTYKKDHQLLDALRDGSGTPEMGVHSAIAK</sequence>
<dbReference type="Gene3D" id="1.25.40.20">
    <property type="entry name" value="Ankyrin repeat-containing domain"/>
    <property type="match status" value="1"/>
</dbReference>
<organism evidence="5 6">
    <name type="scientific">Armatimonas rosea</name>
    <dbReference type="NCBI Taxonomy" id="685828"/>
    <lineage>
        <taxon>Bacteria</taxon>
        <taxon>Bacillati</taxon>
        <taxon>Armatimonadota</taxon>
        <taxon>Armatimonadia</taxon>
        <taxon>Armatimonadales</taxon>
        <taxon>Armatimonadaceae</taxon>
        <taxon>Armatimonas</taxon>
    </lineage>
</organism>
<keyword evidence="2 3" id="KW-0040">ANK repeat</keyword>
<dbReference type="SUPFAM" id="SSF48403">
    <property type="entry name" value="Ankyrin repeat"/>
    <property type="match status" value="1"/>
</dbReference>
<dbReference type="InterPro" id="IPR036770">
    <property type="entry name" value="Ankyrin_rpt-contain_sf"/>
</dbReference>
<protein>
    <submittedName>
        <fullName evidence="5">Ankyrin repeat protein</fullName>
    </submittedName>
</protein>
<dbReference type="PROSITE" id="PS50088">
    <property type="entry name" value="ANK_REPEAT"/>
    <property type="match status" value="1"/>
</dbReference>
<keyword evidence="1" id="KW-0677">Repeat</keyword>
<keyword evidence="4" id="KW-0472">Membrane</keyword>
<evidence type="ECO:0000256" key="2">
    <source>
        <dbReference type="ARBA" id="ARBA00023043"/>
    </source>
</evidence>